<reference evidence="5 6" key="2">
    <citation type="submission" date="2018-11" db="EMBL/GenBank/DDBJ databases">
        <authorList>
            <consortium name="Pathogen Informatics"/>
        </authorList>
    </citation>
    <scope>NUCLEOTIDE SEQUENCE [LARGE SCALE GENOMIC DNA]</scope>
</reference>
<accession>A0A183DVL3</accession>
<keyword evidence="4" id="KW-0853">WD repeat</keyword>
<comment type="similarity">
    <text evidence="3">Belongs to the WD repeat cdt2 family.</text>
</comment>
<dbReference type="PANTHER" id="PTHR22852:SF0">
    <property type="entry name" value="DENTICLELESS PROTEIN HOMOLOG"/>
    <property type="match status" value="1"/>
</dbReference>
<evidence type="ECO:0000256" key="1">
    <source>
        <dbReference type="ARBA" id="ARBA00004906"/>
    </source>
</evidence>
<dbReference type="PROSITE" id="PS50294">
    <property type="entry name" value="WD_REPEATS_REGION"/>
    <property type="match status" value="1"/>
</dbReference>
<dbReference type="InterPro" id="IPR036322">
    <property type="entry name" value="WD40_repeat_dom_sf"/>
</dbReference>
<dbReference type="SUPFAM" id="SSF50978">
    <property type="entry name" value="WD40 repeat-like"/>
    <property type="match status" value="1"/>
</dbReference>
<evidence type="ECO:0000256" key="2">
    <source>
        <dbReference type="ARBA" id="ARBA00022786"/>
    </source>
</evidence>
<comment type="pathway">
    <text evidence="1">Protein modification; protein ubiquitination.</text>
</comment>
<feature type="repeat" description="WD" evidence="4">
    <location>
        <begin position="46"/>
        <end position="79"/>
    </location>
</feature>
<dbReference type="GO" id="GO:0007095">
    <property type="term" value="P:mitotic G2 DNA damage checkpoint signaling"/>
    <property type="evidence" value="ECO:0007669"/>
    <property type="project" value="TreeGrafter"/>
</dbReference>
<name>A0A183DVL3_9BILA</name>
<dbReference type="InterPro" id="IPR051865">
    <property type="entry name" value="WD-repeat_CDT2_adapter"/>
</dbReference>
<evidence type="ECO:0000256" key="4">
    <source>
        <dbReference type="PROSITE-ProRule" id="PRU00221"/>
    </source>
</evidence>
<reference evidence="7" key="1">
    <citation type="submission" date="2016-06" db="UniProtKB">
        <authorList>
            <consortium name="WormBaseParasite"/>
        </authorList>
    </citation>
    <scope>IDENTIFICATION</scope>
</reference>
<dbReference type="GO" id="GO:0043161">
    <property type="term" value="P:proteasome-mediated ubiquitin-dependent protein catabolic process"/>
    <property type="evidence" value="ECO:0007669"/>
    <property type="project" value="TreeGrafter"/>
</dbReference>
<keyword evidence="2" id="KW-0833">Ubl conjugation pathway</keyword>
<dbReference type="PANTHER" id="PTHR22852">
    <property type="entry name" value="LETHAL 2 DENTICLELESS PROTEIN RETINOIC ACID-REGULATED NUCLEAR MATRIX-ASSOCIATED PROTEIN"/>
    <property type="match status" value="1"/>
</dbReference>
<dbReference type="InterPro" id="IPR015943">
    <property type="entry name" value="WD40/YVTN_repeat-like_dom_sf"/>
</dbReference>
<proteinExistence type="inferred from homology"/>
<dbReference type="GO" id="GO:0030674">
    <property type="term" value="F:protein-macromolecule adaptor activity"/>
    <property type="evidence" value="ECO:0007669"/>
    <property type="project" value="TreeGrafter"/>
</dbReference>
<evidence type="ECO:0000313" key="5">
    <source>
        <dbReference type="EMBL" id="VDN20984.1"/>
    </source>
</evidence>
<sequence length="235" mass="26114">MEFSADRSCIIDLAFVAKQPTNLLVISGHAKVASWDFERKAVLQDFVGHDGSVRTLSVYDDTPNLFATGDRDGTICIWDRRLQCKRSAGGVAPLFVMKMTHPLPAEQDYYTAMKGKTRPSQILRSKGITTLLQLDENVIISSSCSCETGIRFWDLRCRGKGGPFRILEDPNPNAPREYGNNSLSALCICCILPIGYVYSLQQLTKEFVDGQFLELFLNAFCGHPKLILIGCCCGF</sequence>
<dbReference type="AlphaFoldDB" id="A0A183DVL3"/>
<evidence type="ECO:0000256" key="3">
    <source>
        <dbReference type="ARBA" id="ARBA00038344"/>
    </source>
</evidence>
<dbReference type="Proteomes" id="UP000271098">
    <property type="component" value="Unassembled WGS sequence"/>
</dbReference>
<organism evidence="7">
    <name type="scientific">Gongylonema pulchrum</name>
    <dbReference type="NCBI Taxonomy" id="637853"/>
    <lineage>
        <taxon>Eukaryota</taxon>
        <taxon>Metazoa</taxon>
        <taxon>Ecdysozoa</taxon>
        <taxon>Nematoda</taxon>
        <taxon>Chromadorea</taxon>
        <taxon>Rhabditida</taxon>
        <taxon>Spirurina</taxon>
        <taxon>Spiruromorpha</taxon>
        <taxon>Spiruroidea</taxon>
        <taxon>Gongylonematidae</taxon>
        <taxon>Gongylonema</taxon>
    </lineage>
</organism>
<protein>
    <submittedName>
        <fullName evidence="7">WD_REPEATS_REGION domain-containing protein</fullName>
    </submittedName>
</protein>
<dbReference type="PROSITE" id="PS50082">
    <property type="entry name" value="WD_REPEATS_2"/>
    <property type="match status" value="1"/>
</dbReference>
<dbReference type="InterPro" id="IPR001680">
    <property type="entry name" value="WD40_rpt"/>
</dbReference>
<dbReference type="OrthoDB" id="2096344at2759"/>
<dbReference type="Gene3D" id="2.130.10.10">
    <property type="entry name" value="YVTN repeat-like/Quinoprotein amine dehydrogenase"/>
    <property type="match status" value="1"/>
</dbReference>
<dbReference type="Pfam" id="PF00400">
    <property type="entry name" value="WD40"/>
    <property type="match status" value="1"/>
</dbReference>
<dbReference type="GO" id="GO:0005634">
    <property type="term" value="C:nucleus"/>
    <property type="evidence" value="ECO:0007669"/>
    <property type="project" value="TreeGrafter"/>
</dbReference>
<dbReference type="WBParaSite" id="GPUH_0001276801-mRNA-1">
    <property type="protein sequence ID" value="GPUH_0001276801-mRNA-1"/>
    <property type="gene ID" value="GPUH_0001276801"/>
</dbReference>
<keyword evidence="6" id="KW-1185">Reference proteome</keyword>
<dbReference type="SMART" id="SM00320">
    <property type="entry name" value="WD40"/>
    <property type="match status" value="2"/>
</dbReference>
<evidence type="ECO:0000313" key="6">
    <source>
        <dbReference type="Proteomes" id="UP000271098"/>
    </source>
</evidence>
<gene>
    <name evidence="5" type="ORF">GPUH_LOCUS12754</name>
</gene>
<dbReference type="EMBL" id="UYRT01079578">
    <property type="protein sequence ID" value="VDN20984.1"/>
    <property type="molecule type" value="Genomic_DNA"/>
</dbReference>
<evidence type="ECO:0000313" key="7">
    <source>
        <dbReference type="WBParaSite" id="GPUH_0001276801-mRNA-1"/>
    </source>
</evidence>